<keyword evidence="5 12" id="KW-0732">Signal</keyword>
<evidence type="ECO:0000256" key="8">
    <source>
        <dbReference type="ARBA" id="ARBA00023170"/>
    </source>
</evidence>
<evidence type="ECO:0000256" key="5">
    <source>
        <dbReference type="ARBA" id="ARBA00022729"/>
    </source>
</evidence>
<evidence type="ECO:0000256" key="10">
    <source>
        <dbReference type="PROSITE-ProRule" id="PRU01360"/>
    </source>
</evidence>
<dbReference type="GO" id="GO:0009279">
    <property type="term" value="C:cell outer membrane"/>
    <property type="evidence" value="ECO:0007669"/>
    <property type="project" value="UniProtKB-SubCell"/>
</dbReference>
<evidence type="ECO:0000256" key="6">
    <source>
        <dbReference type="ARBA" id="ARBA00023077"/>
    </source>
</evidence>
<dbReference type="InterPro" id="IPR000531">
    <property type="entry name" value="Beta-barrel_TonB"/>
</dbReference>
<dbReference type="PANTHER" id="PTHR30069">
    <property type="entry name" value="TONB-DEPENDENT OUTER MEMBRANE RECEPTOR"/>
    <property type="match status" value="1"/>
</dbReference>
<comment type="similarity">
    <text evidence="10 11">Belongs to the TonB-dependent receptor family.</text>
</comment>
<proteinExistence type="inferred from homology"/>
<reference evidence="15 16" key="1">
    <citation type="submission" date="2020-08" db="EMBL/GenBank/DDBJ databases">
        <title>Genomic Encyclopedia of Type Strains, Phase IV (KMG-IV): sequencing the most valuable type-strain genomes for metagenomic binning, comparative biology and taxonomic classification.</title>
        <authorList>
            <person name="Goeker M."/>
        </authorList>
    </citation>
    <scope>NUCLEOTIDE SEQUENCE [LARGE SCALE GENOMIC DNA]</scope>
    <source>
        <strain evidence="15 16">DSM 105137</strain>
    </source>
</reference>
<comment type="subcellular location">
    <subcellularLocation>
        <location evidence="1 10">Cell outer membrane</location>
        <topology evidence="1 10">Multi-pass membrane protein</topology>
    </subcellularLocation>
</comment>
<dbReference type="InterPro" id="IPR039426">
    <property type="entry name" value="TonB-dep_rcpt-like"/>
</dbReference>
<evidence type="ECO:0000313" key="16">
    <source>
        <dbReference type="Proteomes" id="UP000576209"/>
    </source>
</evidence>
<keyword evidence="7 10" id="KW-0472">Membrane</keyword>
<sequence>MRLFLSVLLPLLSVCTVHAQLHPVVVHTVEEGRPLTYINVRVVETNTGGTTDAAGNLRLELPRGRYTLEASFLGYETTQTGINVPTEAAITLNMRAEISQLETVTVKASDISQRLDQPQMGVERLTIKDIEVLPVALGEVDVFRGLQLISGVNSAGEASNGLSIRGGTIDQNLILLDGAPIFTPTHLFGLFSVFTPDAIGGVDLYRGNIPARFGGRVSSILDVRSRTPSAEKLRLQGGVGLVSSHLSVETPVTKDRKLAVLVAGRAGFNDFAFKLVERLKRTRSNFVDGTLRLRYVASEKNIYSLSTFYSKDFYEVNLLTAFSGIVAESNQNDYYTFNNTLDWLRIVSDRTSLQLRLVASDHRPKVIFPQRASENVVEYASRIRYKSGQLTLDYRSGGDHHLSGGLQLIHYDLNPGQLDPGGSSSVQAISLPGEQSAELSLFAEDVWEISDRLTFSAGLRYTQFLQLGPGEQRFYSDPEDVRRQTRTGAVEYGGGSVMQTYGGLEPRLGMNLKVTPTLSLKAAYARSSQYLHNIYNSTTPLPSSRWKVSDELIRPQRSALYSGGLFWLPGEGKYGFNLETYYRYTDNMLEYRPGADFFLNPAVETALLQGVNKAYGVEIGISREHGYLKGMVNYAYARTLNRVDGSSFATSVNRGEWYSGYFDQPHTLNLNLTLDDERTNRLSFNFVAQSNRPYTVPNGFLTVDQQTLPIFLERNNDRLPVYHRLDFSWTIHNPKMVKKRWVGDWTFTVYNLYGRKNAYNIYYTPRDAGSPSDVFGSSPLGSYRLTIFGAPIVSLTYNFKFE</sequence>
<dbReference type="InterPro" id="IPR008969">
    <property type="entry name" value="CarboxyPept-like_regulatory"/>
</dbReference>
<dbReference type="Gene3D" id="2.40.170.20">
    <property type="entry name" value="TonB-dependent receptor, beta-barrel domain"/>
    <property type="match status" value="1"/>
</dbReference>
<dbReference type="PANTHER" id="PTHR30069:SF29">
    <property type="entry name" value="HEMOGLOBIN AND HEMOGLOBIN-HAPTOGLOBIN-BINDING PROTEIN 1-RELATED"/>
    <property type="match status" value="1"/>
</dbReference>
<evidence type="ECO:0008006" key="17">
    <source>
        <dbReference type="Google" id="ProtNLM"/>
    </source>
</evidence>
<name>A0A840E4W9_9BACT</name>
<evidence type="ECO:0000256" key="2">
    <source>
        <dbReference type="ARBA" id="ARBA00022448"/>
    </source>
</evidence>
<evidence type="ECO:0000313" key="15">
    <source>
        <dbReference type="EMBL" id="MBB4078695.1"/>
    </source>
</evidence>
<dbReference type="SUPFAM" id="SSF56935">
    <property type="entry name" value="Porins"/>
    <property type="match status" value="1"/>
</dbReference>
<feature type="chain" id="PRO_5032974127" description="TonB-dependent receptor" evidence="12">
    <location>
        <begin position="20"/>
        <end position="802"/>
    </location>
</feature>
<protein>
    <recommendedName>
        <fullName evidence="17">TonB-dependent receptor</fullName>
    </recommendedName>
</protein>
<evidence type="ECO:0000256" key="1">
    <source>
        <dbReference type="ARBA" id="ARBA00004571"/>
    </source>
</evidence>
<feature type="domain" description="TonB-dependent receptor-like beta-barrel" evidence="13">
    <location>
        <begin position="308"/>
        <end position="752"/>
    </location>
</feature>
<evidence type="ECO:0000259" key="13">
    <source>
        <dbReference type="Pfam" id="PF00593"/>
    </source>
</evidence>
<dbReference type="Pfam" id="PF00593">
    <property type="entry name" value="TonB_dep_Rec_b-barrel"/>
    <property type="match status" value="1"/>
</dbReference>
<dbReference type="InterPro" id="IPR037066">
    <property type="entry name" value="Plug_dom_sf"/>
</dbReference>
<dbReference type="AlphaFoldDB" id="A0A840E4W9"/>
<keyword evidence="9 10" id="KW-0998">Cell outer membrane</keyword>
<dbReference type="RefSeq" id="WP_183494928.1">
    <property type="nucleotide sequence ID" value="NZ_JACIFF010000002.1"/>
</dbReference>
<keyword evidence="4 10" id="KW-0812">Transmembrane</keyword>
<comment type="caution">
    <text evidence="15">The sequence shown here is derived from an EMBL/GenBank/DDBJ whole genome shotgun (WGS) entry which is preliminary data.</text>
</comment>
<dbReference type="Proteomes" id="UP000576209">
    <property type="component" value="Unassembled WGS sequence"/>
</dbReference>
<dbReference type="EMBL" id="JACIFF010000002">
    <property type="protein sequence ID" value="MBB4078695.1"/>
    <property type="molecule type" value="Genomic_DNA"/>
</dbReference>
<dbReference type="GO" id="GO:0044718">
    <property type="term" value="P:siderophore transmembrane transport"/>
    <property type="evidence" value="ECO:0007669"/>
    <property type="project" value="TreeGrafter"/>
</dbReference>
<evidence type="ECO:0000256" key="12">
    <source>
        <dbReference type="SAM" id="SignalP"/>
    </source>
</evidence>
<dbReference type="InterPro" id="IPR012910">
    <property type="entry name" value="Plug_dom"/>
</dbReference>
<gene>
    <name evidence="15" type="ORF">GGR28_001308</name>
</gene>
<dbReference type="Gene3D" id="2.170.130.10">
    <property type="entry name" value="TonB-dependent receptor, plug domain"/>
    <property type="match status" value="1"/>
</dbReference>
<dbReference type="Gene3D" id="2.60.40.1120">
    <property type="entry name" value="Carboxypeptidase-like, regulatory domain"/>
    <property type="match status" value="1"/>
</dbReference>
<evidence type="ECO:0000259" key="14">
    <source>
        <dbReference type="Pfam" id="PF07715"/>
    </source>
</evidence>
<feature type="domain" description="TonB-dependent receptor plug" evidence="14">
    <location>
        <begin position="145"/>
        <end position="216"/>
    </location>
</feature>
<keyword evidence="6 11" id="KW-0798">TonB box</keyword>
<keyword evidence="8" id="KW-0675">Receptor</keyword>
<dbReference type="SUPFAM" id="SSF49464">
    <property type="entry name" value="Carboxypeptidase regulatory domain-like"/>
    <property type="match status" value="1"/>
</dbReference>
<keyword evidence="2 10" id="KW-0813">Transport</keyword>
<keyword evidence="16" id="KW-1185">Reference proteome</keyword>
<dbReference type="GO" id="GO:0015344">
    <property type="term" value="F:siderophore uptake transmembrane transporter activity"/>
    <property type="evidence" value="ECO:0007669"/>
    <property type="project" value="TreeGrafter"/>
</dbReference>
<dbReference type="PROSITE" id="PS52016">
    <property type="entry name" value="TONB_DEPENDENT_REC_3"/>
    <property type="match status" value="1"/>
</dbReference>
<evidence type="ECO:0000256" key="3">
    <source>
        <dbReference type="ARBA" id="ARBA00022452"/>
    </source>
</evidence>
<evidence type="ECO:0000256" key="7">
    <source>
        <dbReference type="ARBA" id="ARBA00023136"/>
    </source>
</evidence>
<evidence type="ECO:0000256" key="11">
    <source>
        <dbReference type="RuleBase" id="RU003357"/>
    </source>
</evidence>
<dbReference type="Pfam" id="PF07715">
    <property type="entry name" value="Plug"/>
    <property type="match status" value="1"/>
</dbReference>
<accession>A0A840E4W9</accession>
<organism evidence="15 16">
    <name type="scientific">Neolewinella aquimaris</name>
    <dbReference type="NCBI Taxonomy" id="1835722"/>
    <lineage>
        <taxon>Bacteria</taxon>
        <taxon>Pseudomonadati</taxon>
        <taxon>Bacteroidota</taxon>
        <taxon>Saprospiria</taxon>
        <taxon>Saprospirales</taxon>
        <taxon>Lewinellaceae</taxon>
        <taxon>Neolewinella</taxon>
    </lineage>
</organism>
<feature type="signal peptide" evidence="12">
    <location>
        <begin position="1"/>
        <end position="19"/>
    </location>
</feature>
<dbReference type="Pfam" id="PF13715">
    <property type="entry name" value="CarbopepD_reg_2"/>
    <property type="match status" value="1"/>
</dbReference>
<dbReference type="InterPro" id="IPR036942">
    <property type="entry name" value="Beta-barrel_TonB_sf"/>
</dbReference>
<keyword evidence="3 10" id="KW-1134">Transmembrane beta strand</keyword>
<evidence type="ECO:0000256" key="9">
    <source>
        <dbReference type="ARBA" id="ARBA00023237"/>
    </source>
</evidence>
<evidence type="ECO:0000256" key="4">
    <source>
        <dbReference type="ARBA" id="ARBA00022692"/>
    </source>
</evidence>